<proteinExistence type="predicted"/>
<dbReference type="Pfam" id="PF07690">
    <property type="entry name" value="MFS_1"/>
    <property type="match status" value="1"/>
</dbReference>
<dbReference type="Gene3D" id="1.20.1250.20">
    <property type="entry name" value="MFS general substrate transporter like domains"/>
    <property type="match status" value="1"/>
</dbReference>
<feature type="transmembrane region" description="Helical" evidence="6">
    <location>
        <begin position="74"/>
        <end position="91"/>
    </location>
</feature>
<feature type="transmembrane region" description="Helical" evidence="6">
    <location>
        <begin position="302"/>
        <end position="324"/>
    </location>
</feature>
<dbReference type="InterPro" id="IPR036259">
    <property type="entry name" value="MFS_trans_sf"/>
</dbReference>
<keyword evidence="2" id="KW-0813">Transport</keyword>
<feature type="transmembrane region" description="Helical" evidence="6">
    <location>
        <begin position="213"/>
        <end position="235"/>
    </location>
</feature>
<feature type="transmembrane region" description="Helical" evidence="6">
    <location>
        <begin position="97"/>
        <end position="121"/>
    </location>
</feature>
<evidence type="ECO:0000256" key="6">
    <source>
        <dbReference type="SAM" id="Phobius"/>
    </source>
</evidence>
<dbReference type="Gene3D" id="1.20.1720.10">
    <property type="entry name" value="Multidrug resistance protein D"/>
    <property type="match status" value="1"/>
</dbReference>
<feature type="transmembrane region" description="Helical" evidence="6">
    <location>
        <begin position="396"/>
        <end position="419"/>
    </location>
</feature>
<evidence type="ECO:0000313" key="7">
    <source>
        <dbReference type="EMBL" id="VBB84293.1"/>
    </source>
</evidence>
<accession>A0ABY6SH75</accession>
<keyword evidence="5 6" id="KW-0472">Membrane</keyword>
<protein>
    <recommendedName>
        <fullName evidence="9">Major facilitator superfamily (MFS) profile domain-containing protein</fullName>
    </recommendedName>
</protein>
<dbReference type="PANTHER" id="PTHR23502:SF51">
    <property type="entry name" value="QUINIDINE RESISTANCE PROTEIN 1-RELATED"/>
    <property type="match status" value="1"/>
</dbReference>
<feature type="transmembrane region" description="Helical" evidence="6">
    <location>
        <begin position="247"/>
        <end position="271"/>
    </location>
</feature>
<evidence type="ECO:0000256" key="5">
    <source>
        <dbReference type="ARBA" id="ARBA00023136"/>
    </source>
</evidence>
<evidence type="ECO:0000256" key="2">
    <source>
        <dbReference type="ARBA" id="ARBA00022448"/>
    </source>
</evidence>
<reference evidence="7" key="1">
    <citation type="submission" date="2018-02" db="EMBL/GenBank/DDBJ databases">
        <authorList>
            <person name="Silar P."/>
        </authorList>
    </citation>
    <scope>NUCLEOTIDE SEQUENCE [LARGE SCALE GENOMIC DNA]</scope>
    <source>
        <strain evidence="7">T</strain>
    </source>
</reference>
<sequence length="439" mass="47545">MAKVNNDIHPKVTFLAIISPLSGHMNLPALSAISVDLHMSLSLTNLTITVYTLVSGLTPSLIAQFSDSYGQRPVYLFSLALCALYNIGLALQSSFPALILLLCVQAAGAGVTISLGSAVVADMITRAERVKYIGYAALGSTLGPALARTGRNVVGDGSVRPQRRWSRTGWDLLKHIKRHEMTEEEEGRHTMEEAAEKKVSIHTSVRILGEKEAFVTVMAGVLFSGGYFMVLITLGSQLSERFSFRPIIVGVCYLPLAAGMLASRWSVGWLLDWNFGRWARNLGLKLDLDRQQRLEEVSIEKIRLEVALGALYVFFGTVVAYGWTVKTKSSLVGIEIALFFLGVFFAGAANGLNVLVVNTHPDSPATAVAASKLIRCVVAAGASAVAVPIIERAGMGWASASIAGAWLGFSPLLWIVMYCEANWRQDVKLRSNETGRDRA</sequence>
<dbReference type="InterPro" id="IPR011701">
    <property type="entry name" value="MFS"/>
</dbReference>
<evidence type="ECO:0000256" key="3">
    <source>
        <dbReference type="ARBA" id="ARBA00022692"/>
    </source>
</evidence>
<dbReference type="SUPFAM" id="SSF103473">
    <property type="entry name" value="MFS general substrate transporter"/>
    <property type="match status" value="1"/>
</dbReference>
<dbReference type="PANTHER" id="PTHR23502">
    <property type="entry name" value="MAJOR FACILITATOR SUPERFAMILY"/>
    <property type="match status" value="1"/>
</dbReference>
<dbReference type="EMBL" id="LR026969">
    <property type="protein sequence ID" value="VBB84293.1"/>
    <property type="molecule type" value="Genomic_DNA"/>
</dbReference>
<keyword evidence="4 6" id="KW-1133">Transmembrane helix</keyword>
<feature type="transmembrane region" description="Helical" evidence="6">
    <location>
        <begin position="12"/>
        <end position="35"/>
    </location>
</feature>
<evidence type="ECO:0008006" key="9">
    <source>
        <dbReference type="Google" id="ProtNLM"/>
    </source>
</evidence>
<keyword evidence="3 6" id="KW-0812">Transmembrane</keyword>
<comment type="subcellular location">
    <subcellularLocation>
        <location evidence="1">Membrane</location>
        <topology evidence="1">Multi-pass membrane protein</topology>
    </subcellularLocation>
</comment>
<evidence type="ECO:0000313" key="8">
    <source>
        <dbReference type="Proteomes" id="UP000280685"/>
    </source>
</evidence>
<dbReference type="Proteomes" id="UP000280685">
    <property type="component" value="Chromosome 6"/>
</dbReference>
<gene>
    <name evidence="7" type="ORF">PODCO_606340</name>
</gene>
<feature type="transmembrane region" description="Helical" evidence="6">
    <location>
        <begin position="41"/>
        <end position="62"/>
    </location>
</feature>
<feature type="transmembrane region" description="Helical" evidence="6">
    <location>
        <begin position="369"/>
        <end position="390"/>
    </location>
</feature>
<name>A0ABY6SH75_PODCO</name>
<feature type="transmembrane region" description="Helical" evidence="6">
    <location>
        <begin position="336"/>
        <end position="357"/>
    </location>
</feature>
<organism evidence="7 8">
    <name type="scientific">Podospora comata</name>
    <dbReference type="NCBI Taxonomy" id="48703"/>
    <lineage>
        <taxon>Eukaryota</taxon>
        <taxon>Fungi</taxon>
        <taxon>Dikarya</taxon>
        <taxon>Ascomycota</taxon>
        <taxon>Pezizomycotina</taxon>
        <taxon>Sordariomycetes</taxon>
        <taxon>Sordariomycetidae</taxon>
        <taxon>Sordariales</taxon>
        <taxon>Podosporaceae</taxon>
        <taxon>Podospora</taxon>
    </lineage>
</organism>
<keyword evidence="8" id="KW-1185">Reference proteome</keyword>
<evidence type="ECO:0000256" key="4">
    <source>
        <dbReference type="ARBA" id="ARBA00022989"/>
    </source>
</evidence>
<evidence type="ECO:0000256" key="1">
    <source>
        <dbReference type="ARBA" id="ARBA00004141"/>
    </source>
</evidence>